<dbReference type="RGD" id="2874">
    <property type="gene designation" value="Igfbp3"/>
</dbReference>
<feature type="chain" id="PRO_5002632429" evidence="6">
    <location>
        <begin position="28"/>
        <end position="153"/>
    </location>
</feature>
<evidence type="ECO:0000313" key="8">
    <source>
        <dbReference type="EMBL" id="AAI28765.1"/>
    </source>
</evidence>
<sequence>MHPARPALWAAALTALTLLRGPPVARAGAGAVGAGPVVRCEPCDARALAQCAPPPTAPACTELVREPGCGCCLTCALREGDACGVYTERCGTGLRCQPRPAEQYPLKALLNGRGFCANASAASSLSAYLPSQPSPGKLSLSRAPRALPGTRRG</sequence>
<evidence type="ECO:0000313" key="9">
    <source>
        <dbReference type="RGD" id="2874"/>
    </source>
</evidence>
<comment type="subcellular location">
    <subcellularLocation>
        <location evidence="1">Secreted</location>
    </subcellularLocation>
</comment>
<dbReference type="PANTHER" id="PTHR11551">
    <property type="entry name" value="INSULIN-LIKE GROWTH FACTOR BINDING PROTEIN"/>
    <property type="match status" value="1"/>
</dbReference>
<dbReference type="GO" id="GO:0005576">
    <property type="term" value="C:extracellular region"/>
    <property type="evidence" value="ECO:0007669"/>
    <property type="project" value="UniProtKB-SubCell"/>
</dbReference>
<keyword evidence="3" id="KW-1015">Disulfide bond</keyword>
<dbReference type="PANTHER" id="PTHR11551:SF3">
    <property type="entry name" value="INSULIN-LIKE GROWTH FACTOR-BINDING PROTEIN 3"/>
    <property type="match status" value="1"/>
</dbReference>
<reference evidence="8" key="1">
    <citation type="journal article" date="2004" name="Genome Res.">
        <title>The status, quality, and expansion of the NIH full-length cDNA project: the Mammalian Gene Collection (MGC).</title>
        <authorList>
            <consortium name="The MGC Project Team"/>
            <person name="Gerhard D.S."/>
            <person name="Wagner L."/>
            <person name="Feingold E.A."/>
            <person name="Shenmen C.M."/>
            <person name="Grouse L.H."/>
            <person name="Schuler G."/>
            <person name="Klein S.L."/>
            <person name="Old S."/>
            <person name="Rasooly R."/>
            <person name="Good P."/>
            <person name="Guyer M."/>
            <person name="Peck A.M."/>
            <person name="Derge J.G."/>
            <person name="Lipman D."/>
            <person name="Collins F.S."/>
            <person name="Jang W."/>
            <person name="Sherry S."/>
            <person name="Feolo M."/>
            <person name="Misquitta L."/>
            <person name="Lee E."/>
            <person name="Rotmistrovsky K."/>
            <person name="Greenhut S.F."/>
            <person name="Schaefer C.F."/>
            <person name="Buetow K."/>
            <person name="Bonner T.I."/>
            <person name="Haussler D."/>
            <person name="Kent J."/>
            <person name="Kiekhaus M."/>
            <person name="Furey T."/>
            <person name="Brent M."/>
            <person name="Prange C."/>
            <person name="Schreiber K."/>
            <person name="Shapiro N."/>
            <person name="Bhat N.K."/>
            <person name="Hopkins R.F."/>
            <person name="Hsie F."/>
            <person name="Driscoll T."/>
            <person name="Soares M.B."/>
            <person name="Casavant T.L."/>
            <person name="Scheetz T.E."/>
            <person name="Brown-stein M.J."/>
            <person name="Usdin T.B."/>
            <person name="Toshiyuki S."/>
            <person name="Carninci P."/>
            <person name="Piao Y."/>
            <person name="Dudekula D.B."/>
            <person name="Ko M.S."/>
            <person name="Kawakami K."/>
            <person name="Suzuki Y."/>
            <person name="Sugano S."/>
            <person name="Gruber C.E."/>
            <person name="Smith M.R."/>
            <person name="Simmons B."/>
            <person name="Moore T."/>
            <person name="Waterman R."/>
            <person name="Johnson S.L."/>
            <person name="Ruan Y."/>
            <person name="Wei C.L."/>
            <person name="Mathavan S."/>
            <person name="Gunaratne P.H."/>
            <person name="Wu J."/>
            <person name="Garcia A.M."/>
            <person name="Hulyk S.W."/>
            <person name="Fuh E."/>
            <person name="Yuan Y."/>
            <person name="Sneed A."/>
            <person name="Kowis C."/>
            <person name="Hodgson A."/>
            <person name="Muzny D.M."/>
            <person name="McPherson J."/>
            <person name="Gibbs R.A."/>
            <person name="Fahey J."/>
            <person name="Helton E."/>
            <person name="Ketteman M."/>
            <person name="Madan A."/>
            <person name="Rodrigues S."/>
            <person name="Sanchez A."/>
            <person name="Whiting M."/>
            <person name="Madari A."/>
            <person name="Young A.C."/>
            <person name="Wetherby K.D."/>
            <person name="Granite S.J."/>
            <person name="Kwong P.N."/>
            <person name="Brinkley C.P."/>
            <person name="Pearson R.L."/>
            <person name="Bouffard G.G."/>
            <person name="Blakesly R.W."/>
            <person name="Green E.D."/>
            <person name="Dickson M.C."/>
            <person name="Rodriguez A.C."/>
            <person name="Grimwood J."/>
            <person name="Schmutz J."/>
            <person name="Myers R.M."/>
            <person name="Butterfield Y.S."/>
            <person name="Griffith M."/>
            <person name="Griffith O.L."/>
            <person name="Krzywinski M.I."/>
            <person name="Liao N."/>
            <person name="Morin R."/>
            <person name="Morrin R."/>
            <person name="Palmquist D."/>
            <person name="Petrescu A.S."/>
            <person name="Skalska U."/>
            <person name="Smailus D.E."/>
            <person name="Stott J.M."/>
            <person name="Schnerch A."/>
            <person name="Schein J.E."/>
            <person name="Jones S.J."/>
            <person name="Holt R.A."/>
            <person name="Baross A."/>
            <person name="Marra M.A."/>
            <person name="Clifton S."/>
            <person name="Makowski K.A."/>
            <person name="Bosak S."/>
            <person name="Malek J."/>
        </authorList>
    </citation>
    <scope>NUCLEOTIDE SEQUENCE [LARGE SCALE MRNA]</scope>
    <source>
        <tissue evidence="8">Lung</tissue>
    </source>
</reference>
<gene>
    <name evidence="8 9" type="primary">Igfbp3</name>
</gene>
<dbReference type="PRINTS" id="PR01976">
    <property type="entry name" value="IGFBPFAMILY"/>
</dbReference>
<name>A1A5Q9_RAT</name>
<evidence type="ECO:0000256" key="6">
    <source>
        <dbReference type="SAM" id="SignalP"/>
    </source>
</evidence>
<keyword evidence="6" id="KW-0732">Signal</keyword>
<dbReference type="PROSITE" id="PS00222">
    <property type="entry name" value="IGFBP_N_1"/>
    <property type="match status" value="1"/>
</dbReference>
<dbReference type="SUPFAM" id="SSF57184">
    <property type="entry name" value="Growth factor receptor domain"/>
    <property type="match status" value="1"/>
</dbReference>
<evidence type="ECO:0000256" key="3">
    <source>
        <dbReference type="ARBA" id="ARBA00023157"/>
    </source>
</evidence>
<dbReference type="InterPro" id="IPR022321">
    <property type="entry name" value="IGFBP_1-6_chordata"/>
</dbReference>
<accession>A1A5Q9</accession>
<evidence type="ECO:0000256" key="1">
    <source>
        <dbReference type="ARBA" id="ARBA00004613"/>
    </source>
</evidence>
<proteinExistence type="evidence at transcript level"/>
<dbReference type="FunFam" id="4.10.40.20:FF:000001">
    <property type="entry name" value="Insulin-like growth factor binding protein 5"/>
    <property type="match status" value="1"/>
</dbReference>
<feature type="signal peptide" evidence="6">
    <location>
        <begin position="1"/>
        <end position="27"/>
    </location>
</feature>
<protein>
    <submittedName>
        <fullName evidence="8">Igfbp3 protein</fullName>
    </submittedName>
</protein>
<dbReference type="RefSeq" id="NP_036720.2">
    <property type="nucleotide sequence ID" value="NM_012588.2"/>
</dbReference>
<feature type="domain" description="IGFBP N-terminal" evidence="7">
    <location>
        <begin position="36"/>
        <end position="119"/>
    </location>
</feature>
<feature type="region of interest" description="Disordered" evidence="5">
    <location>
        <begin position="131"/>
        <end position="153"/>
    </location>
</feature>
<keyword evidence="4" id="KW-0340">Growth factor binding</keyword>
<dbReference type="InterPro" id="IPR017891">
    <property type="entry name" value="Insulin_GF-bd_Cys-rich_CS"/>
</dbReference>
<dbReference type="GO" id="GO:0005520">
    <property type="term" value="F:insulin-like growth factor binding"/>
    <property type="evidence" value="ECO:0007669"/>
    <property type="project" value="InterPro"/>
</dbReference>
<evidence type="ECO:0000259" key="7">
    <source>
        <dbReference type="PROSITE" id="PS51323"/>
    </source>
</evidence>
<evidence type="ECO:0000256" key="2">
    <source>
        <dbReference type="ARBA" id="ARBA00022525"/>
    </source>
</evidence>
<dbReference type="InterPro" id="IPR000867">
    <property type="entry name" value="IGFBP-like"/>
</dbReference>
<evidence type="ECO:0000256" key="4">
    <source>
        <dbReference type="ARBA" id="ARBA00023183"/>
    </source>
</evidence>
<dbReference type="AlphaFoldDB" id="A1A5Q9"/>
<dbReference type="SMART" id="SM00121">
    <property type="entry name" value="IB"/>
    <property type="match status" value="1"/>
</dbReference>
<keyword evidence="2" id="KW-0964">Secreted</keyword>
<dbReference type="DNASU" id="24484"/>
<dbReference type="GeneID" id="24484"/>
<dbReference type="OrthoDB" id="6068400at2759"/>
<dbReference type="KEGG" id="rno:24484"/>
<dbReference type="CTD" id="3486"/>
<dbReference type="Pfam" id="PF00219">
    <property type="entry name" value="IGFBP"/>
    <property type="match status" value="1"/>
</dbReference>
<dbReference type="EMBL" id="BC128764">
    <property type="protein sequence ID" value="AAI28765.1"/>
    <property type="molecule type" value="mRNA"/>
</dbReference>
<organism evidence="8">
    <name type="scientific">Rattus norvegicus</name>
    <name type="common">Rat</name>
    <dbReference type="NCBI Taxonomy" id="10116"/>
    <lineage>
        <taxon>Eukaryota</taxon>
        <taxon>Metazoa</taxon>
        <taxon>Chordata</taxon>
        <taxon>Craniata</taxon>
        <taxon>Vertebrata</taxon>
        <taxon>Euteleostomi</taxon>
        <taxon>Mammalia</taxon>
        <taxon>Eutheria</taxon>
        <taxon>Euarchontoglires</taxon>
        <taxon>Glires</taxon>
        <taxon>Rodentia</taxon>
        <taxon>Myomorpha</taxon>
        <taxon>Muroidea</taxon>
        <taxon>Muridae</taxon>
        <taxon>Murinae</taxon>
        <taxon>Rattus</taxon>
    </lineage>
</organism>
<dbReference type="InterPro" id="IPR009030">
    <property type="entry name" value="Growth_fac_rcpt_cys_sf"/>
</dbReference>
<dbReference type="Gene3D" id="4.10.40.20">
    <property type="match status" value="1"/>
</dbReference>
<dbReference type="PROSITE" id="PS51323">
    <property type="entry name" value="IGFBP_N_2"/>
    <property type="match status" value="1"/>
</dbReference>
<evidence type="ECO:0000256" key="5">
    <source>
        <dbReference type="SAM" id="MobiDB-lite"/>
    </source>
</evidence>